<keyword evidence="1" id="KW-0732">Signal</keyword>
<dbReference type="PROSITE" id="PS00141">
    <property type="entry name" value="ASP_PROTEASE"/>
    <property type="match status" value="1"/>
</dbReference>
<dbReference type="InterPro" id="IPR034122">
    <property type="entry name" value="Retropepsin-like_bacterial"/>
</dbReference>
<dbReference type="GO" id="GO:0004190">
    <property type="term" value="F:aspartic-type endopeptidase activity"/>
    <property type="evidence" value="ECO:0007669"/>
    <property type="project" value="InterPro"/>
</dbReference>
<keyword evidence="2" id="KW-0378">Hydrolase</keyword>
<feature type="chain" id="PRO_5037728263" evidence="1">
    <location>
        <begin position="28"/>
        <end position="312"/>
    </location>
</feature>
<organism evidence="2 3">
    <name type="scientific">Undibacterium luofuense</name>
    <dbReference type="NCBI Taxonomy" id="2828733"/>
    <lineage>
        <taxon>Bacteria</taxon>
        <taxon>Pseudomonadati</taxon>
        <taxon>Pseudomonadota</taxon>
        <taxon>Betaproteobacteria</taxon>
        <taxon>Burkholderiales</taxon>
        <taxon>Oxalobacteraceae</taxon>
        <taxon>Undibacterium</taxon>
    </lineage>
</organism>
<dbReference type="Pfam" id="PF13650">
    <property type="entry name" value="Asp_protease_2"/>
    <property type="match status" value="1"/>
</dbReference>
<accession>A0A941DIA7</accession>
<sequence>MKKKIKNSLLAICVLSLESLAATQVFAQEAACEYQVLSSLPVSFRDGNSLPVIEGEINQKPATLLLDTGSSLTYIMPEAAEKLNLRVGKPSGTAKGIGGAVSSSVTKLNSLAIGNIRVDKPYLYVLNGMGFKPYFDAIAGADYLLQSDLEVNLQRKEIKFYRAQNCTTYPAPEWAMTAVPFFPVDKDDDRPSFIITINGEKFVAIVDTAAERSTLSTVAAKRIGIDPSSGRLTQGDSAVGAGTGKEKSWRTTLDEVKIGELIFKNQEITVNQLPVSDNQIIEILLGKDFLMHHRVLFSMGSRQLYIATYPAK</sequence>
<dbReference type="Gene3D" id="2.40.70.10">
    <property type="entry name" value="Acid Proteases"/>
    <property type="match status" value="2"/>
</dbReference>
<evidence type="ECO:0000256" key="1">
    <source>
        <dbReference type="SAM" id="SignalP"/>
    </source>
</evidence>
<dbReference type="GO" id="GO:0006508">
    <property type="term" value="P:proteolysis"/>
    <property type="evidence" value="ECO:0007669"/>
    <property type="project" value="UniProtKB-KW"/>
</dbReference>
<dbReference type="EMBL" id="JAGSPN010000002">
    <property type="protein sequence ID" value="MBR7781263.1"/>
    <property type="molecule type" value="Genomic_DNA"/>
</dbReference>
<keyword evidence="3" id="KW-1185">Reference proteome</keyword>
<proteinExistence type="predicted"/>
<protein>
    <submittedName>
        <fullName evidence="2">Aspartyl protease family protein</fullName>
    </submittedName>
</protein>
<dbReference type="Pfam" id="PF13975">
    <property type="entry name" value="gag-asp_proteas"/>
    <property type="match status" value="1"/>
</dbReference>
<keyword evidence="2" id="KW-0645">Protease</keyword>
<feature type="signal peptide" evidence="1">
    <location>
        <begin position="1"/>
        <end position="27"/>
    </location>
</feature>
<reference evidence="2" key="1">
    <citation type="submission" date="2021-04" db="EMBL/GenBank/DDBJ databases">
        <title>novel species isolated from subtropical streams in China.</title>
        <authorList>
            <person name="Lu H."/>
        </authorList>
    </citation>
    <scope>NUCLEOTIDE SEQUENCE</scope>
    <source>
        <strain evidence="2">LFS511W</strain>
    </source>
</reference>
<evidence type="ECO:0000313" key="3">
    <source>
        <dbReference type="Proteomes" id="UP000680067"/>
    </source>
</evidence>
<dbReference type="AlphaFoldDB" id="A0A941DIA7"/>
<gene>
    <name evidence="2" type="ORF">KDM89_03830</name>
</gene>
<dbReference type="InterPro" id="IPR021109">
    <property type="entry name" value="Peptidase_aspartic_dom_sf"/>
</dbReference>
<name>A0A941DIA7_9BURK</name>
<evidence type="ECO:0000313" key="2">
    <source>
        <dbReference type="EMBL" id="MBR7781263.1"/>
    </source>
</evidence>
<dbReference type="RefSeq" id="WP_212686633.1">
    <property type="nucleotide sequence ID" value="NZ_JAGSPN010000002.1"/>
</dbReference>
<dbReference type="InterPro" id="IPR001969">
    <property type="entry name" value="Aspartic_peptidase_AS"/>
</dbReference>
<dbReference type="CDD" id="cd05483">
    <property type="entry name" value="retropepsin_like_bacteria"/>
    <property type="match status" value="2"/>
</dbReference>
<dbReference type="SUPFAM" id="SSF50630">
    <property type="entry name" value="Acid proteases"/>
    <property type="match status" value="2"/>
</dbReference>
<comment type="caution">
    <text evidence="2">The sequence shown here is derived from an EMBL/GenBank/DDBJ whole genome shotgun (WGS) entry which is preliminary data.</text>
</comment>
<dbReference type="Proteomes" id="UP000680067">
    <property type="component" value="Unassembled WGS sequence"/>
</dbReference>